<dbReference type="AlphaFoldDB" id="A0A4Z2EAB3"/>
<organism evidence="2 3">
    <name type="scientific">Liparis tanakae</name>
    <name type="common">Tanaka's snailfish</name>
    <dbReference type="NCBI Taxonomy" id="230148"/>
    <lineage>
        <taxon>Eukaryota</taxon>
        <taxon>Metazoa</taxon>
        <taxon>Chordata</taxon>
        <taxon>Craniata</taxon>
        <taxon>Vertebrata</taxon>
        <taxon>Euteleostomi</taxon>
        <taxon>Actinopterygii</taxon>
        <taxon>Neopterygii</taxon>
        <taxon>Teleostei</taxon>
        <taxon>Neoteleostei</taxon>
        <taxon>Acanthomorphata</taxon>
        <taxon>Eupercaria</taxon>
        <taxon>Perciformes</taxon>
        <taxon>Cottioidei</taxon>
        <taxon>Cottales</taxon>
        <taxon>Liparidae</taxon>
        <taxon>Liparis</taxon>
    </lineage>
</organism>
<dbReference type="EMBL" id="SRLO01012398">
    <property type="protein sequence ID" value="TNN25490.1"/>
    <property type="molecule type" value="Genomic_DNA"/>
</dbReference>
<protein>
    <submittedName>
        <fullName evidence="2">Uncharacterized protein</fullName>
    </submittedName>
</protein>
<feature type="compositionally biased region" description="Basic and acidic residues" evidence="1">
    <location>
        <begin position="56"/>
        <end position="80"/>
    </location>
</feature>
<accession>A0A4Z2EAB3</accession>
<feature type="region of interest" description="Disordered" evidence="1">
    <location>
        <begin position="33"/>
        <end position="80"/>
    </location>
</feature>
<reference evidence="2 3" key="1">
    <citation type="submission" date="2019-03" db="EMBL/GenBank/DDBJ databases">
        <title>First draft genome of Liparis tanakae, snailfish: a comprehensive survey of snailfish specific genes.</title>
        <authorList>
            <person name="Kim W."/>
            <person name="Song I."/>
            <person name="Jeong J.-H."/>
            <person name="Kim D."/>
            <person name="Kim S."/>
            <person name="Ryu S."/>
            <person name="Song J.Y."/>
            <person name="Lee S.K."/>
        </authorList>
    </citation>
    <scope>NUCLEOTIDE SEQUENCE [LARGE SCALE GENOMIC DNA]</scope>
    <source>
        <tissue evidence="2">Muscle</tissue>
    </source>
</reference>
<proteinExistence type="predicted"/>
<evidence type="ECO:0000313" key="3">
    <source>
        <dbReference type="Proteomes" id="UP000314294"/>
    </source>
</evidence>
<evidence type="ECO:0000256" key="1">
    <source>
        <dbReference type="SAM" id="MobiDB-lite"/>
    </source>
</evidence>
<evidence type="ECO:0000313" key="2">
    <source>
        <dbReference type="EMBL" id="TNN25490.1"/>
    </source>
</evidence>
<dbReference type="Proteomes" id="UP000314294">
    <property type="component" value="Unassembled WGS sequence"/>
</dbReference>
<keyword evidence="3" id="KW-1185">Reference proteome</keyword>
<gene>
    <name evidence="2" type="ORF">EYF80_064380</name>
</gene>
<sequence>MSPSGDSPPVQVDHDRPPTCSLCASNVVSCDPPVDRPPGHSPHQRTFRTFNPLHPVRPETRDQRLETRDQRLDQRPETRD</sequence>
<name>A0A4Z2EAB3_9TELE</name>
<comment type="caution">
    <text evidence="2">The sequence shown here is derived from an EMBL/GenBank/DDBJ whole genome shotgun (WGS) entry which is preliminary data.</text>
</comment>